<dbReference type="CDD" id="cd01335">
    <property type="entry name" value="Radical_SAM"/>
    <property type="match status" value="1"/>
</dbReference>
<dbReference type="NCBIfam" id="TIGR00433">
    <property type="entry name" value="bioB"/>
    <property type="match status" value="1"/>
</dbReference>
<comment type="pathway">
    <text evidence="2">Cofactor biosynthesis; biotin biosynthesis; biotin from 7,8-diaminononanoate: step 2/2.</text>
</comment>
<evidence type="ECO:0000256" key="9">
    <source>
        <dbReference type="ARBA" id="ARBA00022723"/>
    </source>
</evidence>
<dbReference type="PIRSF" id="PIRSF001619">
    <property type="entry name" value="Biotin_synth"/>
    <property type="match status" value="1"/>
</dbReference>
<dbReference type="AlphaFoldDB" id="A0A382A6E2"/>
<dbReference type="PANTHER" id="PTHR22976">
    <property type="entry name" value="BIOTIN SYNTHASE"/>
    <property type="match status" value="1"/>
</dbReference>
<evidence type="ECO:0000256" key="8">
    <source>
        <dbReference type="ARBA" id="ARBA00022714"/>
    </source>
</evidence>
<name>A0A382A6E2_9ZZZZ</name>
<reference evidence="15" key="1">
    <citation type="submission" date="2018-05" db="EMBL/GenBank/DDBJ databases">
        <authorList>
            <person name="Lanie J.A."/>
            <person name="Ng W.-L."/>
            <person name="Kazmierczak K.M."/>
            <person name="Andrzejewski T.M."/>
            <person name="Davidsen T.M."/>
            <person name="Wayne K.J."/>
            <person name="Tettelin H."/>
            <person name="Glass J.I."/>
            <person name="Rusch D."/>
            <person name="Podicherti R."/>
            <person name="Tsui H.-C.T."/>
            <person name="Winkler M.E."/>
        </authorList>
    </citation>
    <scope>NUCLEOTIDE SEQUENCE</scope>
</reference>
<dbReference type="Pfam" id="PF06968">
    <property type="entry name" value="BATS"/>
    <property type="match status" value="1"/>
</dbReference>
<dbReference type="InterPro" id="IPR013785">
    <property type="entry name" value="Aldolase_TIM"/>
</dbReference>
<comment type="similarity">
    <text evidence="3">Belongs to the radical SAM superfamily. Biotin synthase family.</text>
</comment>
<evidence type="ECO:0000256" key="10">
    <source>
        <dbReference type="ARBA" id="ARBA00022756"/>
    </source>
</evidence>
<evidence type="ECO:0000256" key="11">
    <source>
        <dbReference type="ARBA" id="ARBA00023004"/>
    </source>
</evidence>
<dbReference type="InterPro" id="IPR002684">
    <property type="entry name" value="Biotin_synth/BioAB"/>
</dbReference>
<evidence type="ECO:0000256" key="13">
    <source>
        <dbReference type="ARBA" id="ARBA00034078"/>
    </source>
</evidence>
<feature type="non-terminal residue" evidence="15">
    <location>
        <position position="291"/>
    </location>
</feature>
<dbReference type="Pfam" id="PF04055">
    <property type="entry name" value="Radical_SAM"/>
    <property type="match status" value="1"/>
</dbReference>
<dbReference type="EMBL" id="UINC01024005">
    <property type="protein sequence ID" value="SVA96821.1"/>
    <property type="molecule type" value="Genomic_DNA"/>
</dbReference>
<dbReference type="PANTHER" id="PTHR22976:SF2">
    <property type="entry name" value="BIOTIN SYNTHASE, MITOCHONDRIAL"/>
    <property type="match status" value="1"/>
</dbReference>
<dbReference type="Gene3D" id="3.20.20.70">
    <property type="entry name" value="Aldolase class I"/>
    <property type="match status" value="1"/>
</dbReference>
<evidence type="ECO:0000256" key="4">
    <source>
        <dbReference type="ARBA" id="ARBA00012236"/>
    </source>
</evidence>
<gene>
    <name evidence="15" type="ORF">METZ01_LOCUS149675</name>
</gene>
<evidence type="ECO:0000256" key="7">
    <source>
        <dbReference type="ARBA" id="ARBA00022691"/>
    </source>
</evidence>
<evidence type="ECO:0000256" key="6">
    <source>
        <dbReference type="ARBA" id="ARBA00022679"/>
    </source>
</evidence>
<evidence type="ECO:0000256" key="5">
    <source>
        <dbReference type="ARBA" id="ARBA00022485"/>
    </source>
</evidence>
<dbReference type="InterPro" id="IPR006638">
    <property type="entry name" value="Elp3/MiaA/NifB-like_rSAM"/>
</dbReference>
<accession>A0A382A6E2</accession>
<keyword evidence="7" id="KW-0949">S-adenosyl-L-methionine</keyword>
<dbReference type="GO" id="GO:0046872">
    <property type="term" value="F:metal ion binding"/>
    <property type="evidence" value="ECO:0007669"/>
    <property type="project" value="UniProtKB-KW"/>
</dbReference>
<comment type="cofactor">
    <cofactor evidence="1">
        <name>[4Fe-4S] cluster</name>
        <dbReference type="ChEBI" id="CHEBI:49883"/>
    </cofactor>
</comment>
<dbReference type="SFLD" id="SFLDG01278">
    <property type="entry name" value="biotin_synthase_like"/>
    <property type="match status" value="1"/>
</dbReference>
<keyword evidence="8" id="KW-0001">2Fe-2S</keyword>
<dbReference type="GO" id="GO:0009102">
    <property type="term" value="P:biotin biosynthetic process"/>
    <property type="evidence" value="ECO:0007669"/>
    <property type="project" value="UniProtKB-UniPathway"/>
</dbReference>
<dbReference type="InterPro" id="IPR007197">
    <property type="entry name" value="rSAM"/>
</dbReference>
<keyword evidence="12" id="KW-0411">Iron-sulfur</keyword>
<dbReference type="UniPathway" id="UPA00078">
    <property type="reaction ID" value="UER00162"/>
</dbReference>
<dbReference type="EC" id="2.8.1.6" evidence="4"/>
<comment type="cofactor">
    <cofactor evidence="13">
        <name>[2Fe-2S] cluster</name>
        <dbReference type="ChEBI" id="CHEBI:190135"/>
    </cofactor>
</comment>
<evidence type="ECO:0000256" key="3">
    <source>
        <dbReference type="ARBA" id="ARBA00010765"/>
    </source>
</evidence>
<dbReference type="SMART" id="SM00729">
    <property type="entry name" value="Elp3"/>
    <property type="match status" value="1"/>
</dbReference>
<evidence type="ECO:0000313" key="15">
    <source>
        <dbReference type="EMBL" id="SVA96821.1"/>
    </source>
</evidence>
<proteinExistence type="inferred from homology"/>
<dbReference type="SUPFAM" id="SSF102114">
    <property type="entry name" value="Radical SAM enzymes"/>
    <property type="match status" value="1"/>
</dbReference>
<keyword evidence="9" id="KW-0479">Metal-binding</keyword>
<dbReference type="InterPro" id="IPR058240">
    <property type="entry name" value="rSAM_sf"/>
</dbReference>
<organism evidence="15">
    <name type="scientific">marine metagenome</name>
    <dbReference type="NCBI Taxonomy" id="408172"/>
    <lineage>
        <taxon>unclassified sequences</taxon>
        <taxon>metagenomes</taxon>
        <taxon>ecological metagenomes</taxon>
    </lineage>
</organism>
<evidence type="ECO:0000256" key="12">
    <source>
        <dbReference type="ARBA" id="ARBA00023014"/>
    </source>
</evidence>
<evidence type="ECO:0000256" key="2">
    <source>
        <dbReference type="ARBA" id="ARBA00004942"/>
    </source>
</evidence>
<keyword evidence="5" id="KW-0004">4Fe-4S</keyword>
<dbReference type="PROSITE" id="PS51918">
    <property type="entry name" value="RADICAL_SAM"/>
    <property type="match status" value="1"/>
</dbReference>
<evidence type="ECO:0000256" key="1">
    <source>
        <dbReference type="ARBA" id="ARBA00001966"/>
    </source>
</evidence>
<dbReference type="GO" id="GO:0051539">
    <property type="term" value="F:4 iron, 4 sulfur cluster binding"/>
    <property type="evidence" value="ECO:0007669"/>
    <property type="project" value="UniProtKB-KW"/>
</dbReference>
<dbReference type="InterPro" id="IPR024177">
    <property type="entry name" value="Biotin_synthase"/>
</dbReference>
<dbReference type="InterPro" id="IPR010722">
    <property type="entry name" value="BATS_dom"/>
</dbReference>
<dbReference type="GO" id="GO:0004076">
    <property type="term" value="F:biotin synthase activity"/>
    <property type="evidence" value="ECO:0007669"/>
    <property type="project" value="UniProtKB-EC"/>
</dbReference>
<evidence type="ECO:0000259" key="14">
    <source>
        <dbReference type="PROSITE" id="PS51918"/>
    </source>
</evidence>
<dbReference type="SFLD" id="SFLDG01060">
    <property type="entry name" value="BATS_domain_containing"/>
    <property type="match status" value="1"/>
</dbReference>
<protein>
    <recommendedName>
        <fullName evidence="4">biotin synthase</fullName>
        <ecNumber evidence="4">2.8.1.6</ecNumber>
    </recommendedName>
</protein>
<dbReference type="SFLD" id="SFLDS00029">
    <property type="entry name" value="Radical_SAM"/>
    <property type="match status" value="1"/>
</dbReference>
<keyword evidence="10" id="KW-0093">Biotin biosynthesis</keyword>
<keyword evidence="6" id="KW-0808">Transferase</keyword>
<feature type="domain" description="Radical SAM core" evidence="14">
    <location>
        <begin position="61"/>
        <end position="291"/>
    </location>
</feature>
<keyword evidence="11" id="KW-0408">Iron</keyword>
<sequence length="291" mass="31726">MSVEEVDAKSIVAADQIASLGHKVMEGEAITRDEAMWLFGLENSADIHTLLSWGNRIREHYKGNKIHLCSIVNAKAGACSENCSFCSQSAAYQTESPRYGFVDPEPVAEAGDEANRNGVTAVGLVAAWRGLKEGPMLDEVCDRITEMKEQGQTRPDASLGLIESQEVANRLKEAGLECYGHNLESSERFFPEHCTTHSYEDRIKTIGFLKNAGIKICSGGIIGMGETRADRCDLALSLRKIGASVVPVNILNPIEGTPLENQEQLPPLEILKTIACFRFIMPTKEIMVAGG</sequence>
<dbReference type="GO" id="GO:0051537">
    <property type="term" value="F:2 iron, 2 sulfur cluster binding"/>
    <property type="evidence" value="ECO:0007669"/>
    <property type="project" value="UniProtKB-KW"/>
</dbReference>